<evidence type="ECO:0000313" key="2">
    <source>
        <dbReference type="EMBL" id="SFH38200.1"/>
    </source>
</evidence>
<protein>
    <submittedName>
        <fullName evidence="2">Uncharacterized protein</fullName>
    </submittedName>
</protein>
<keyword evidence="3" id="KW-1185">Reference proteome</keyword>
<sequence>MVKTSTSPNSVNFSKQATDKQTAEPAKTQDEMFYDNIKPKLDQLMVEPSNETIERILAYAKKK</sequence>
<accession>A0A1I2ZKG4</accession>
<dbReference type="AlphaFoldDB" id="A0A1I2ZKG4"/>
<dbReference type="EMBL" id="FOPP01000010">
    <property type="protein sequence ID" value="SFH38200.1"/>
    <property type="molecule type" value="Genomic_DNA"/>
</dbReference>
<evidence type="ECO:0000256" key="1">
    <source>
        <dbReference type="SAM" id="MobiDB-lite"/>
    </source>
</evidence>
<feature type="compositionally biased region" description="Polar residues" evidence="1">
    <location>
        <begin position="1"/>
        <end position="16"/>
    </location>
</feature>
<dbReference type="OrthoDB" id="799469at2"/>
<dbReference type="Proteomes" id="UP000199666">
    <property type="component" value="Unassembled WGS sequence"/>
</dbReference>
<dbReference type="STRING" id="414048.SAMN04489864_11095"/>
<evidence type="ECO:0000313" key="3">
    <source>
        <dbReference type="Proteomes" id="UP000199666"/>
    </source>
</evidence>
<reference evidence="2 3" key="1">
    <citation type="submission" date="2016-10" db="EMBL/GenBank/DDBJ databases">
        <authorList>
            <person name="de Groot N.N."/>
        </authorList>
    </citation>
    <scope>NUCLEOTIDE SEQUENCE [LARGE SCALE GENOMIC DNA]</scope>
    <source>
        <strain evidence="2 3">DSM 18684</strain>
    </source>
</reference>
<organism evidence="2 3">
    <name type="scientific">Pedobacter insulae</name>
    <dbReference type="NCBI Taxonomy" id="414048"/>
    <lineage>
        <taxon>Bacteria</taxon>
        <taxon>Pseudomonadati</taxon>
        <taxon>Bacteroidota</taxon>
        <taxon>Sphingobacteriia</taxon>
        <taxon>Sphingobacteriales</taxon>
        <taxon>Sphingobacteriaceae</taxon>
        <taxon>Pedobacter</taxon>
    </lineage>
</organism>
<dbReference type="RefSeq" id="WP_090996546.1">
    <property type="nucleotide sequence ID" value="NZ_FOPP01000010.1"/>
</dbReference>
<name>A0A1I2ZKG4_9SPHI</name>
<gene>
    <name evidence="2" type="ORF">SAMN04489864_11095</name>
</gene>
<feature type="region of interest" description="Disordered" evidence="1">
    <location>
        <begin position="1"/>
        <end position="30"/>
    </location>
</feature>
<feature type="compositionally biased region" description="Basic and acidic residues" evidence="1">
    <location>
        <begin position="17"/>
        <end position="30"/>
    </location>
</feature>
<proteinExistence type="predicted"/>